<keyword evidence="2" id="KW-1185">Reference proteome</keyword>
<organism evidence="1 2">
    <name type="scientific">Hymenobacter mucosus</name>
    <dbReference type="NCBI Taxonomy" id="1411120"/>
    <lineage>
        <taxon>Bacteria</taxon>
        <taxon>Pseudomonadati</taxon>
        <taxon>Bacteroidota</taxon>
        <taxon>Cytophagia</taxon>
        <taxon>Cytophagales</taxon>
        <taxon>Hymenobacteraceae</taxon>
        <taxon>Hymenobacter</taxon>
    </lineage>
</organism>
<name>A0A238V526_9BACT</name>
<gene>
    <name evidence="1" type="ORF">SAMN06269173_10126</name>
</gene>
<proteinExistence type="predicted"/>
<dbReference type="Proteomes" id="UP000198310">
    <property type="component" value="Unassembled WGS sequence"/>
</dbReference>
<protein>
    <submittedName>
        <fullName evidence="1">Uncharacterized protein</fullName>
    </submittedName>
</protein>
<reference evidence="2" key="1">
    <citation type="submission" date="2017-06" db="EMBL/GenBank/DDBJ databases">
        <authorList>
            <person name="Varghese N."/>
            <person name="Submissions S."/>
        </authorList>
    </citation>
    <scope>NUCLEOTIDE SEQUENCE [LARGE SCALE GENOMIC DNA]</scope>
    <source>
        <strain evidence="2">DSM 28041</strain>
    </source>
</reference>
<sequence>MGTIRFPSPDRFIIQWESDSIRAEDKLDPRATTIRVTFTGSL</sequence>
<accession>A0A238V526</accession>
<dbReference type="EMBL" id="FZNS01000001">
    <property type="protein sequence ID" value="SNR28629.1"/>
    <property type="molecule type" value="Genomic_DNA"/>
</dbReference>
<evidence type="ECO:0000313" key="2">
    <source>
        <dbReference type="Proteomes" id="UP000198310"/>
    </source>
</evidence>
<evidence type="ECO:0000313" key="1">
    <source>
        <dbReference type="EMBL" id="SNR28629.1"/>
    </source>
</evidence>
<dbReference type="AlphaFoldDB" id="A0A238V526"/>